<accession>A0A938XBH0</accession>
<sequence length="238" mass="26637">MEEGRVRKKLGVIGGMGPEATSYFYENVITHTKASKDQDHIDMVILSHAAIPDRTEAIRTGESAELVRMLQEDARTLEKLGVSNIAITCNTSHYYYEQVQKAVSVPIINMIHESVAYAVRELPDVRRIGIMGTDGTIGSRIYHRECRALGVTPVKPSPERQKDVMSLIYDDIKSGKRGDRAKFDRVMSEFMRKNCDAVILACTELSVFKGKHEIPTMCLDAMDVLVREAILRSGAAYQ</sequence>
<dbReference type="InterPro" id="IPR015942">
    <property type="entry name" value="Asp/Glu/hydantoin_racemase"/>
</dbReference>
<name>A0A938XBH0_9CLOT</name>
<gene>
    <name evidence="3" type="ORF">H6A20_07390</name>
</gene>
<proteinExistence type="inferred from homology"/>
<dbReference type="InterPro" id="IPR001920">
    <property type="entry name" value="Asp/Glu_race"/>
</dbReference>
<dbReference type="PANTHER" id="PTHR21198:SF7">
    <property type="entry name" value="ASPARTATE-GLUTAMATE RACEMASE FAMILY"/>
    <property type="match status" value="1"/>
</dbReference>
<dbReference type="InterPro" id="IPR004380">
    <property type="entry name" value="Asp_race"/>
</dbReference>
<reference evidence="3" key="2">
    <citation type="journal article" date="2021" name="Sci. Rep.">
        <title>The distribution of antibiotic resistance genes in chicken gut microbiota commensals.</title>
        <authorList>
            <person name="Juricova H."/>
            <person name="Matiasovicova J."/>
            <person name="Kubasova T."/>
            <person name="Cejkova D."/>
            <person name="Rychlik I."/>
        </authorList>
    </citation>
    <scope>NUCLEOTIDE SEQUENCE</scope>
    <source>
        <strain evidence="3">An582</strain>
    </source>
</reference>
<comment type="caution">
    <text evidence="3">The sequence shown here is derived from an EMBL/GenBank/DDBJ whole genome shotgun (WGS) entry which is preliminary data.</text>
</comment>
<dbReference type="NCBIfam" id="TIGR00035">
    <property type="entry name" value="asp_race"/>
    <property type="match status" value="1"/>
</dbReference>
<evidence type="ECO:0000313" key="3">
    <source>
        <dbReference type="EMBL" id="MBM6948481.1"/>
    </source>
</evidence>
<keyword evidence="2" id="KW-0413">Isomerase</keyword>
<dbReference type="RefSeq" id="WP_204906496.1">
    <property type="nucleotide sequence ID" value="NZ_JACJKS010000008.1"/>
</dbReference>
<comment type="similarity">
    <text evidence="1">Belongs to the aspartate/glutamate racemases family.</text>
</comment>
<organism evidence="3 4">
    <name type="scientific">Mordavella massiliensis</name>
    <dbReference type="NCBI Taxonomy" id="1871024"/>
    <lineage>
        <taxon>Bacteria</taxon>
        <taxon>Bacillati</taxon>
        <taxon>Bacillota</taxon>
        <taxon>Clostridia</taxon>
        <taxon>Eubacteriales</taxon>
        <taxon>Clostridiaceae</taxon>
        <taxon>Mordavella</taxon>
    </lineage>
</organism>
<evidence type="ECO:0000256" key="2">
    <source>
        <dbReference type="ARBA" id="ARBA00023235"/>
    </source>
</evidence>
<evidence type="ECO:0000313" key="4">
    <source>
        <dbReference type="Proteomes" id="UP000705508"/>
    </source>
</evidence>
<dbReference type="SUPFAM" id="SSF53681">
    <property type="entry name" value="Aspartate/glutamate racemase"/>
    <property type="match status" value="2"/>
</dbReference>
<dbReference type="EMBL" id="JACJKS010000008">
    <property type="protein sequence ID" value="MBM6948481.1"/>
    <property type="molecule type" value="Genomic_DNA"/>
</dbReference>
<dbReference type="InterPro" id="IPR018187">
    <property type="entry name" value="Asp/Glu_racemase_AS_1"/>
</dbReference>
<dbReference type="Pfam" id="PF01177">
    <property type="entry name" value="Asp_Glu_race"/>
    <property type="match status" value="1"/>
</dbReference>
<evidence type="ECO:0000256" key="1">
    <source>
        <dbReference type="ARBA" id="ARBA00007847"/>
    </source>
</evidence>
<reference evidence="3" key="1">
    <citation type="submission" date="2020-08" db="EMBL/GenBank/DDBJ databases">
        <authorList>
            <person name="Cejkova D."/>
            <person name="Kubasova T."/>
            <person name="Jahodarova E."/>
            <person name="Rychlik I."/>
        </authorList>
    </citation>
    <scope>NUCLEOTIDE SEQUENCE</scope>
    <source>
        <strain evidence="3">An582</strain>
    </source>
</reference>
<dbReference type="PROSITE" id="PS00923">
    <property type="entry name" value="ASP_GLU_RACEMASE_1"/>
    <property type="match status" value="1"/>
</dbReference>
<dbReference type="Proteomes" id="UP000705508">
    <property type="component" value="Unassembled WGS sequence"/>
</dbReference>
<protein>
    <submittedName>
        <fullName evidence="3">Aspartate/glutamate racemase family protein</fullName>
    </submittedName>
</protein>
<dbReference type="PANTHER" id="PTHR21198">
    <property type="entry name" value="GLUTAMATE RACEMASE"/>
    <property type="match status" value="1"/>
</dbReference>
<dbReference type="GO" id="GO:0047661">
    <property type="term" value="F:amino-acid racemase activity"/>
    <property type="evidence" value="ECO:0007669"/>
    <property type="project" value="InterPro"/>
</dbReference>
<dbReference type="AlphaFoldDB" id="A0A938XBH0"/>
<dbReference type="Gene3D" id="3.40.50.1860">
    <property type="match status" value="2"/>
</dbReference>